<dbReference type="PANTHER" id="PTHR12629">
    <property type="entry name" value="DIPHOSPHOINOSITOL POLYPHOSPHATE PHOSPHOHYDROLASE"/>
    <property type="match status" value="1"/>
</dbReference>
<keyword evidence="3 6" id="KW-0378">Hydrolase</keyword>
<proteinExistence type="predicted"/>
<evidence type="ECO:0000256" key="4">
    <source>
        <dbReference type="ARBA" id="ARBA00022842"/>
    </source>
</evidence>
<keyword evidence="7" id="KW-1185">Reference proteome</keyword>
<keyword evidence="2" id="KW-0479">Metal-binding</keyword>
<dbReference type="InterPro" id="IPR015797">
    <property type="entry name" value="NUDIX_hydrolase-like_dom_sf"/>
</dbReference>
<dbReference type="PROSITE" id="PS51462">
    <property type="entry name" value="NUDIX"/>
    <property type="match status" value="1"/>
</dbReference>
<evidence type="ECO:0000256" key="3">
    <source>
        <dbReference type="ARBA" id="ARBA00022801"/>
    </source>
</evidence>
<comment type="caution">
    <text evidence="6">The sequence shown here is derived from an EMBL/GenBank/DDBJ whole genome shotgun (WGS) entry which is preliminary data.</text>
</comment>
<dbReference type="Gene3D" id="3.90.79.10">
    <property type="entry name" value="Nucleoside Triphosphate Pyrophosphohydrolase"/>
    <property type="match status" value="1"/>
</dbReference>
<dbReference type="OrthoDB" id="7066910at2"/>
<sequence>MTNGLRKAWTELVQPLLRRPPEHQVAALCWREAEDADPGDIEVLLITSRDTGRWIVPKGWPIDGLTGAEAAAREAWEEAGVTGSVQAGTPIGSYDYGKTQDQGYDLAVQVQVFKLHAQDLSDDFPECSERRRSWVSPAKAATMVRERGLQNILRAL</sequence>
<dbReference type="EMBL" id="QCYH01000002">
    <property type="protein sequence ID" value="PVA11406.1"/>
    <property type="molecule type" value="Genomic_DNA"/>
</dbReference>
<dbReference type="Proteomes" id="UP000244446">
    <property type="component" value="Unassembled WGS sequence"/>
</dbReference>
<dbReference type="GO" id="GO:0046872">
    <property type="term" value="F:metal ion binding"/>
    <property type="evidence" value="ECO:0007669"/>
    <property type="project" value="UniProtKB-KW"/>
</dbReference>
<reference evidence="6 7" key="1">
    <citation type="submission" date="2018-04" db="EMBL/GenBank/DDBJ databases">
        <title>Pelagivirga bohaiensis gen. nov., sp. nov., a bacterium isolated from the Bohai Sea.</title>
        <authorList>
            <person name="Ji X."/>
        </authorList>
    </citation>
    <scope>NUCLEOTIDE SEQUENCE [LARGE SCALE GENOMIC DNA]</scope>
    <source>
        <strain evidence="6 7">BH-SD19</strain>
    </source>
</reference>
<keyword evidence="4" id="KW-0460">Magnesium</keyword>
<evidence type="ECO:0000313" key="7">
    <source>
        <dbReference type="Proteomes" id="UP000244446"/>
    </source>
</evidence>
<evidence type="ECO:0000256" key="2">
    <source>
        <dbReference type="ARBA" id="ARBA00022723"/>
    </source>
</evidence>
<dbReference type="SUPFAM" id="SSF55811">
    <property type="entry name" value="Nudix"/>
    <property type="match status" value="1"/>
</dbReference>
<accession>A0A2T7GAI2</accession>
<feature type="domain" description="Nudix hydrolase" evidence="5">
    <location>
        <begin position="20"/>
        <end position="156"/>
    </location>
</feature>
<protein>
    <submittedName>
        <fullName evidence="6">NUDIX hydrolase</fullName>
    </submittedName>
</protein>
<gene>
    <name evidence="6" type="ORF">DC366_05905</name>
</gene>
<dbReference type="GO" id="GO:0016462">
    <property type="term" value="F:pyrophosphatase activity"/>
    <property type="evidence" value="ECO:0007669"/>
    <property type="project" value="InterPro"/>
</dbReference>
<dbReference type="AlphaFoldDB" id="A0A2T7GAI2"/>
<evidence type="ECO:0000259" key="5">
    <source>
        <dbReference type="PROSITE" id="PS51462"/>
    </source>
</evidence>
<organism evidence="6 7">
    <name type="scientific">Pelagivirga sediminicola</name>
    <dbReference type="NCBI Taxonomy" id="2170575"/>
    <lineage>
        <taxon>Bacteria</taxon>
        <taxon>Pseudomonadati</taxon>
        <taxon>Pseudomonadota</taxon>
        <taxon>Alphaproteobacteria</taxon>
        <taxon>Rhodobacterales</taxon>
        <taxon>Paracoccaceae</taxon>
        <taxon>Pelagivirga</taxon>
    </lineage>
</organism>
<dbReference type="GO" id="GO:0005737">
    <property type="term" value="C:cytoplasm"/>
    <property type="evidence" value="ECO:0007669"/>
    <property type="project" value="TreeGrafter"/>
</dbReference>
<dbReference type="RefSeq" id="WP_108691379.1">
    <property type="nucleotide sequence ID" value="NZ_QCYH01000002.1"/>
</dbReference>
<comment type="cofactor">
    <cofactor evidence="1">
        <name>Mg(2+)</name>
        <dbReference type="ChEBI" id="CHEBI:18420"/>
    </cofactor>
</comment>
<dbReference type="CDD" id="cd04666">
    <property type="entry name" value="NUDIX_DIPP2_like_Nudt4"/>
    <property type="match status" value="1"/>
</dbReference>
<dbReference type="InterPro" id="IPR047198">
    <property type="entry name" value="DDP-like_NUDIX"/>
</dbReference>
<dbReference type="PANTHER" id="PTHR12629:SF0">
    <property type="entry name" value="DIPHOSPHOINOSITOL-POLYPHOSPHATE DIPHOSPHATASE"/>
    <property type="match status" value="1"/>
</dbReference>
<dbReference type="InterPro" id="IPR000086">
    <property type="entry name" value="NUDIX_hydrolase_dom"/>
</dbReference>
<evidence type="ECO:0000256" key="1">
    <source>
        <dbReference type="ARBA" id="ARBA00001946"/>
    </source>
</evidence>
<dbReference type="Pfam" id="PF00293">
    <property type="entry name" value="NUDIX"/>
    <property type="match status" value="1"/>
</dbReference>
<evidence type="ECO:0000313" key="6">
    <source>
        <dbReference type="EMBL" id="PVA11406.1"/>
    </source>
</evidence>
<name>A0A2T7GAI2_9RHOB</name>